<dbReference type="OrthoDB" id="1809155at2"/>
<accession>A0A1I2Z6S2</accession>
<reference evidence="2" key="1">
    <citation type="submission" date="2016-10" db="EMBL/GenBank/DDBJ databases">
        <authorList>
            <person name="Varghese N."/>
            <person name="Submissions S."/>
        </authorList>
    </citation>
    <scope>NUCLEOTIDE SEQUENCE [LARGE SCALE GENOMIC DNA]</scope>
    <source>
        <strain evidence="2">DSM 17038</strain>
    </source>
</reference>
<gene>
    <name evidence="1" type="ORF">SAMN05660649_04778</name>
</gene>
<name>A0A1I2Z6S2_9FIRM</name>
<organism evidence="1 2">
    <name type="scientific">Desulfotruncus arcticus DSM 17038</name>
    <dbReference type="NCBI Taxonomy" id="1121424"/>
    <lineage>
        <taxon>Bacteria</taxon>
        <taxon>Bacillati</taxon>
        <taxon>Bacillota</taxon>
        <taxon>Clostridia</taxon>
        <taxon>Eubacteriales</taxon>
        <taxon>Desulfallaceae</taxon>
        <taxon>Desulfotruncus</taxon>
    </lineage>
</organism>
<sequence>MMVNLKYRVYEAQNFGESDTYLVAMSSVREISVREEIARGERLMQLGSLVAEVDKRNEAISIADCEL</sequence>
<dbReference type="RefSeq" id="WP_131820831.1">
    <property type="nucleotide sequence ID" value="NZ_FOOX01000025.1"/>
</dbReference>
<dbReference type="AlphaFoldDB" id="A0A1I2Z6S2"/>
<dbReference type="Proteomes" id="UP000199337">
    <property type="component" value="Unassembled WGS sequence"/>
</dbReference>
<protein>
    <submittedName>
        <fullName evidence="1">Uncharacterized protein</fullName>
    </submittedName>
</protein>
<proteinExistence type="predicted"/>
<dbReference type="STRING" id="341036.SAMN05660649_04778"/>
<dbReference type="EMBL" id="FOOX01000025">
    <property type="protein sequence ID" value="SFH33430.1"/>
    <property type="molecule type" value="Genomic_DNA"/>
</dbReference>
<keyword evidence="2" id="KW-1185">Reference proteome</keyword>
<evidence type="ECO:0000313" key="2">
    <source>
        <dbReference type="Proteomes" id="UP000199337"/>
    </source>
</evidence>
<evidence type="ECO:0000313" key="1">
    <source>
        <dbReference type="EMBL" id="SFH33430.1"/>
    </source>
</evidence>